<evidence type="ECO:0000313" key="4">
    <source>
        <dbReference type="Proteomes" id="UP000019443"/>
    </source>
</evidence>
<evidence type="ECO:0000256" key="2">
    <source>
        <dbReference type="SAM" id="Phobius"/>
    </source>
</evidence>
<dbReference type="KEGG" id="rhl:LPU83_pLPU83c_0058"/>
<protein>
    <submittedName>
        <fullName evidence="3">Uncharacterized protein</fullName>
    </submittedName>
</protein>
<accession>W6RJX8</accession>
<keyword evidence="3" id="KW-0614">Plasmid</keyword>
<keyword evidence="2" id="KW-1133">Transmembrane helix</keyword>
<sequence length="151" mass="16263">MVTLCGLRHEQGLVCRIATPNESARHPASVFSVIGTRGSGPRSAWEVEHCRLRSRPLASSKNIGAFVGEAVLSAGMGSVIPIAALILVLVVRRGSASVPAIEARIGNCDRFHYEPKVSSWLMKRKTRSAHSSDPALPLRAPQRTPKKGIHP</sequence>
<feature type="region of interest" description="Disordered" evidence="1">
    <location>
        <begin position="124"/>
        <end position="151"/>
    </location>
</feature>
<reference evidence="3" key="1">
    <citation type="submission" date="2013-11" db="EMBL/GenBank/DDBJ databases">
        <title>Draft genome sequence of the broad-host-range Rhizobium sp. LPU83 strain, a member of the low-genetic diversity Oregon-like Rhizobium sp. group.</title>
        <authorList>
            <person name="Wibberg D."/>
            <person name="Puehler A."/>
            <person name="Schlueter A."/>
        </authorList>
    </citation>
    <scope>NUCLEOTIDE SEQUENCE [LARGE SCALE GENOMIC DNA]</scope>
    <source>
        <strain evidence="3">LPU83</strain>
        <plasmid evidence="3">pLPU83c</plasmid>
    </source>
</reference>
<evidence type="ECO:0000256" key="1">
    <source>
        <dbReference type="SAM" id="MobiDB-lite"/>
    </source>
</evidence>
<dbReference type="EMBL" id="HG916854">
    <property type="protein sequence ID" value="CDM60620.1"/>
    <property type="molecule type" value="Genomic_DNA"/>
</dbReference>
<keyword evidence="4" id="KW-1185">Reference proteome</keyword>
<geneLocation type="plasmid" evidence="3 4">
    <name>pLPU83c</name>
</geneLocation>
<dbReference type="HOGENOM" id="CLU_1729916_0_0_5"/>
<gene>
    <name evidence="3" type="ORF">LPU83_pLPU83c_0058</name>
</gene>
<name>W6RJX8_9HYPH</name>
<keyword evidence="2" id="KW-0472">Membrane</keyword>
<dbReference type="AlphaFoldDB" id="W6RJX8"/>
<evidence type="ECO:0000313" key="3">
    <source>
        <dbReference type="EMBL" id="CDM60620.1"/>
    </source>
</evidence>
<feature type="transmembrane region" description="Helical" evidence="2">
    <location>
        <begin position="70"/>
        <end position="91"/>
    </location>
</feature>
<dbReference type="Proteomes" id="UP000019443">
    <property type="component" value="Plasmid pLPU83c"/>
</dbReference>
<organism evidence="3 4">
    <name type="scientific">Rhizobium favelukesii</name>
    <dbReference type="NCBI Taxonomy" id="348824"/>
    <lineage>
        <taxon>Bacteria</taxon>
        <taxon>Pseudomonadati</taxon>
        <taxon>Pseudomonadota</taxon>
        <taxon>Alphaproteobacteria</taxon>
        <taxon>Hyphomicrobiales</taxon>
        <taxon>Rhizobiaceae</taxon>
        <taxon>Rhizobium/Agrobacterium group</taxon>
        <taxon>Rhizobium</taxon>
    </lineage>
</organism>
<proteinExistence type="predicted"/>
<dbReference type="PATRIC" id="fig|348824.6.peg.4746"/>
<keyword evidence="2" id="KW-0812">Transmembrane</keyword>